<accession>A0A6G4U0I3</accession>
<comment type="caution">
    <text evidence="2">The sequence shown here is derived from an EMBL/GenBank/DDBJ whole genome shotgun (WGS) entry which is preliminary data.</text>
</comment>
<keyword evidence="1" id="KW-0812">Transmembrane</keyword>
<keyword evidence="1" id="KW-0472">Membrane</keyword>
<dbReference type="EMBL" id="JAAKZV010000046">
    <property type="protein sequence ID" value="NGN64888.1"/>
    <property type="molecule type" value="Genomic_DNA"/>
</dbReference>
<evidence type="ECO:0000313" key="3">
    <source>
        <dbReference type="Proteomes" id="UP000481583"/>
    </source>
</evidence>
<protein>
    <submittedName>
        <fullName evidence="2">Uncharacterized protein</fullName>
    </submittedName>
</protein>
<sequence length="189" mass="20290">MLDLAGAITLLVVSFAAATWQLIWVRQSSENDAPATGLRAGKAFKTFRSFAFALPFPLLIAGVIWTELVRDTGEVDVTGRTHISPKVVQNGDTLTVTLEGQPNRHRLRLTLRAADAPGDWSGSQFCVPETQLGVALLGGNGKAQAERVDSGEHVDLRLGGSTKVRAQITVHTDLGCHMEVSVLKAVLHD</sequence>
<reference evidence="2 3" key="1">
    <citation type="submission" date="2020-02" db="EMBL/GenBank/DDBJ databases">
        <title>Whole-genome analyses of novel actinobacteria.</title>
        <authorList>
            <person name="Sahin N."/>
        </authorList>
    </citation>
    <scope>NUCLEOTIDE SEQUENCE [LARGE SCALE GENOMIC DNA]</scope>
    <source>
        <strain evidence="2 3">A7024</strain>
    </source>
</reference>
<evidence type="ECO:0000256" key="1">
    <source>
        <dbReference type="SAM" id="Phobius"/>
    </source>
</evidence>
<keyword evidence="1" id="KW-1133">Transmembrane helix</keyword>
<feature type="transmembrane region" description="Helical" evidence="1">
    <location>
        <begin position="6"/>
        <end position="25"/>
    </location>
</feature>
<organism evidence="2 3">
    <name type="scientific">Streptomyces coryli</name>
    <dbReference type="NCBI Taxonomy" id="1128680"/>
    <lineage>
        <taxon>Bacteria</taxon>
        <taxon>Bacillati</taxon>
        <taxon>Actinomycetota</taxon>
        <taxon>Actinomycetes</taxon>
        <taxon>Kitasatosporales</taxon>
        <taxon>Streptomycetaceae</taxon>
        <taxon>Streptomyces</taxon>
    </lineage>
</organism>
<dbReference type="Proteomes" id="UP000481583">
    <property type="component" value="Unassembled WGS sequence"/>
</dbReference>
<name>A0A6G4U0I3_9ACTN</name>
<dbReference type="RefSeq" id="WP_165236808.1">
    <property type="nucleotide sequence ID" value="NZ_JAAKZV010000046.1"/>
</dbReference>
<dbReference type="AlphaFoldDB" id="A0A6G4U0I3"/>
<evidence type="ECO:0000313" key="2">
    <source>
        <dbReference type="EMBL" id="NGN64888.1"/>
    </source>
</evidence>
<gene>
    <name evidence="2" type="ORF">G5C51_13400</name>
</gene>
<keyword evidence="3" id="KW-1185">Reference proteome</keyword>
<proteinExistence type="predicted"/>
<feature type="transmembrane region" description="Helical" evidence="1">
    <location>
        <begin position="46"/>
        <end position="65"/>
    </location>
</feature>